<name>A0ABQ8BT47_BRANA</name>
<accession>A0ABQ8BT47</accession>
<evidence type="ECO:0000313" key="1">
    <source>
        <dbReference type="EMBL" id="KAH0907976.1"/>
    </source>
</evidence>
<feature type="non-terminal residue" evidence="1">
    <location>
        <position position="1"/>
    </location>
</feature>
<dbReference type="EMBL" id="JAGKQM010000010">
    <property type="protein sequence ID" value="KAH0907976.1"/>
    <property type="molecule type" value="Genomic_DNA"/>
</dbReference>
<proteinExistence type="predicted"/>
<reference evidence="1 2" key="1">
    <citation type="submission" date="2021-05" db="EMBL/GenBank/DDBJ databases">
        <title>Genome Assembly of Synthetic Allotetraploid Brassica napus Reveals Homoeologous Exchanges between Subgenomes.</title>
        <authorList>
            <person name="Davis J.T."/>
        </authorList>
    </citation>
    <scope>NUCLEOTIDE SEQUENCE [LARGE SCALE GENOMIC DNA]</scope>
    <source>
        <strain evidence="2">cv. Da-Ae</strain>
        <tissue evidence="1">Seedling</tissue>
    </source>
</reference>
<keyword evidence="2" id="KW-1185">Reference proteome</keyword>
<protein>
    <submittedName>
        <fullName evidence="1">Uncharacterized protein</fullName>
    </submittedName>
</protein>
<sequence length="179" mass="20709">EKIENYKWNEALVALLNQTFLTHPKSKSMAVPAKKQHGRRWFSSVQHVIPDHAWELQFQNLQHKSMMMRLLTSIKSEMYFHHFTTSFPKMEKLEFNLAKNLKSALQNCNQECTKFVPAARETYGASPQSSLLSTEKSDQPKAMIPMSIYIYAALHELKHKQKSHIYVISEDLDLASTIA</sequence>
<comment type="caution">
    <text evidence="1">The sequence shown here is derived from an EMBL/GenBank/DDBJ whole genome shotgun (WGS) entry which is preliminary data.</text>
</comment>
<gene>
    <name evidence="1" type="ORF">HID58_039803</name>
</gene>
<evidence type="ECO:0000313" key="2">
    <source>
        <dbReference type="Proteomes" id="UP000824890"/>
    </source>
</evidence>
<dbReference type="Proteomes" id="UP000824890">
    <property type="component" value="Unassembled WGS sequence"/>
</dbReference>
<organism evidence="1 2">
    <name type="scientific">Brassica napus</name>
    <name type="common">Rape</name>
    <dbReference type="NCBI Taxonomy" id="3708"/>
    <lineage>
        <taxon>Eukaryota</taxon>
        <taxon>Viridiplantae</taxon>
        <taxon>Streptophyta</taxon>
        <taxon>Embryophyta</taxon>
        <taxon>Tracheophyta</taxon>
        <taxon>Spermatophyta</taxon>
        <taxon>Magnoliopsida</taxon>
        <taxon>eudicotyledons</taxon>
        <taxon>Gunneridae</taxon>
        <taxon>Pentapetalae</taxon>
        <taxon>rosids</taxon>
        <taxon>malvids</taxon>
        <taxon>Brassicales</taxon>
        <taxon>Brassicaceae</taxon>
        <taxon>Brassiceae</taxon>
        <taxon>Brassica</taxon>
    </lineage>
</organism>